<keyword evidence="2" id="KW-1133">Transmembrane helix</keyword>
<evidence type="ECO:0000313" key="3">
    <source>
        <dbReference type="EMBL" id="MTF39881.1"/>
    </source>
</evidence>
<gene>
    <name evidence="3" type="ORF">GGC33_13225</name>
</gene>
<dbReference type="RefSeq" id="WP_155084293.1">
    <property type="nucleotide sequence ID" value="NZ_WMIA01000018.1"/>
</dbReference>
<accession>A0A844GXY8</accession>
<dbReference type="Proteomes" id="UP000437131">
    <property type="component" value="Unassembled WGS sequence"/>
</dbReference>
<evidence type="ECO:0000256" key="2">
    <source>
        <dbReference type="SAM" id="Phobius"/>
    </source>
</evidence>
<dbReference type="AlphaFoldDB" id="A0A844GXY8"/>
<feature type="transmembrane region" description="Helical" evidence="2">
    <location>
        <begin position="108"/>
        <end position="127"/>
    </location>
</feature>
<proteinExistence type="predicted"/>
<keyword evidence="1" id="KW-0175">Coiled coil</keyword>
<keyword evidence="2" id="KW-0812">Transmembrane</keyword>
<sequence length="567" mass="65568">MLQILPSYLILLIFIFIVIPTIFSGLLRFYLYYNLAKLNNKICELVYKKNHVINIKFVTELEERFKNVLKQIENVNTIALIDSFFYQEIFSFFWWQVRFEKAEYITKVLPNLLLGFGLLGTFIGITLNLNSINNIINGDFISEDTANITNLITQLQTPLESMGIAFVSSLVALFCSSLLIIINVFWNVNVEKVLLLNNLENYFDNQYKLEAGEETRLDKAVNRMVQQQEEFLTRFHEKVGQVLERTFQKATDQMMKQNERNHELSLEVYQNFLSSASALHTGANVFKTSIDQLNDNLDNHWNQIGHLSTKFSDSVELLELSATKIKDSAIKIENSKFGNNLDKLTNNLFSLQDNLSKSISAIATNIQEFISQNQRSQNLSDNIYQNLASLVIKLEKSLSVFSNLTEGIKDQNLTTMLQQMNQALHSSQQQFKELNQLLEERIKSLDSNIEKLPQSLAGIESLNNNLTTLSQLNNTISEEMRKLESYLNSWQSNNQDFLNRFQEKGQKMLEKQILSINESENLKQINGTLALFIKILQDIRQEVKNFNMLEEKNISFRLIEQNIKVRP</sequence>
<feature type="coiled-coil region" evidence="1">
    <location>
        <begin position="417"/>
        <end position="489"/>
    </location>
</feature>
<feature type="transmembrane region" description="Helical" evidence="2">
    <location>
        <begin position="6"/>
        <end position="31"/>
    </location>
</feature>
<name>A0A844GXY8_9CHRO</name>
<evidence type="ECO:0000313" key="4">
    <source>
        <dbReference type="Proteomes" id="UP000437131"/>
    </source>
</evidence>
<evidence type="ECO:0000256" key="1">
    <source>
        <dbReference type="SAM" id="Coils"/>
    </source>
</evidence>
<dbReference type="EMBL" id="WMIA01000018">
    <property type="protein sequence ID" value="MTF39881.1"/>
    <property type="molecule type" value="Genomic_DNA"/>
</dbReference>
<reference evidence="3 4" key="1">
    <citation type="submission" date="2019-11" db="EMBL/GenBank/DDBJ databases">
        <title>Isolation of a new High Light Tolerant Cyanobacteria.</title>
        <authorList>
            <person name="Dobson Z."/>
            <person name="Vaughn N."/>
            <person name="Vaughn M."/>
            <person name="Fromme P."/>
            <person name="Mazor Y."/>
        </authorList>
    </citation>
    <scope>NUCLEOTIDE SEQUENCE [LARGE SCALE GENOMIC DNA]</scope>
    <source>
        <strain evidence="3 4">0216</strain>
    </source>
</reference>
<evidence type="ECO:0008006" key="5">
    <source>
        <dbReference type="Google" id="ProtNLM"/>
    </source>
</evidence>
<keyword evidence="2" id="KW-0472">Membrane</keyword>
<feature type="transmembrane region" description="Helical" evidence="2">
    <location>
        <begin position="164"/>
        <end position="186"/>
    </location>
</feature>
<organism evidence="3 4">
    <name type="scientific">Cyanobacterium aponinum 0216</name>
    <dbReference type="NCBI Taxonomy" id="2676140"/>
    <lineage>
        <taxon>Bacteria</taxon>
        <taxon>Bacillati</taxon>
        <taxon>Cyanobacteriota</taxon>
        <taxon>Cyanophyceae</taxon>
        <taxon>Oscillatoriophycideae</taxon>
        <taxon>Chroococcales</taxon>
        <taxon>Geminocystaceae</taxon>
        <taxon>Cyanobacterium</taxon>
    </lineage>
</organism>
<protein>
    <recommendedName>
        <fullName evidence="5">MotA/TolQ/ExbB proton channel domain-containing protein</fullName>
    </recommendedName>
</protein>
<comment type="caution">
    <text evidence="3">The sequence shown here is derived from an EMBL/GenBank/DDBJ whole genome shotgun (WGS) entry which is preliminary data.</text>
</comment>